<dbReference type="InterPro" id="IPR000847">
    <property type="entry name" value="LysR_HTH_N"/>
</dbReference>
<dbReference type="SUPFAM" id="SSF46785">
    <property type="entry name" value="Winged helix' DNA-binding domain"/>
    <property type="match status" value="1"/>
</dbReference>
<evidence type="ECO:0000313" key="7">
    <source>
        <dbReference type="Proteomes" id="UP000006316"/>
    </source>
</evidence>
<dbReference type="Gene3D" id="1.10.10.10">
    <property type="entry name" value="Winged helix-like DNA-binding domain superfamily/Winged helix DNA-binding domain"/>
    <property type="match status" value="1"/>
</dbReference>
<dbReference type="PANTHER" id="PTHR30126:SF40">
    <property type="entry name" value="HTH-TYPE TRANSCRIPTIONAL REGULATOR GLTR"/>
    <property type="match status" value="1"/>
</dbReference>
<dbReference type="CDD" id="cd05466">
    <property type="entry name" value="PBP2_LTTR_substrate"/>
    <property type="match status" value="1"/>
</dbReference>
<keyword evidence="3" id="KW-0238">DNA-binding</keyword>
<proteinExistence type="inferred from homology"/>
<dbReference type="PANTHER" id="PTHR30126">
    <property type="entry name" value="HTH-TYPE TRANSCRIPTIONAL REGULATOR"/>
    <property type="match status" value="1"/>
</dbReference>
<accession>K6DFS8</accession>
<organism evidence="6 7">
    <name type="scientific">Neobacillus bataviensis LMG 21833</name>
    <dbReference type="NCBI Taxonomy" id="1117379"/>
    <lineage>
        <taxon>Bacteria</taxon>
        <taxon>Bacillati</taxon>
        <taxon>Bacillota</taxon>
        <taxon>Bacilli</taxon>
        <taxon>Bacillales</taxon>
        <taxon>Bacillaceae</taxon>
        <taxon>Neobacillus</taxon>
    </lineage>
</organism>
<evidence type="ECO:0000313" key="6">
    <source>
        <dbReference type="EMBL" id="EKN66938.1"/>
    </source>
</evidence>
<dbReference type="AlphaFoldDB" id="K6DFS8"/>
<dbReference type="InterPro" id="IPR036390">
    <property type="entry name" value="WH_DNA-bd_sf"/>
</dbReference>
<dbReference type="Pfam" id="PF03466">
    <property type="entry name" value="LysR_substrate"/>
    <property type="match status" value="1"/>
</dbReference>
<dbReference type="PROSITE" id="PS50931">
    <property type="entry name" value="HTH_LYSR"/>
    <property type="match status" value="1"/>
</dbReference>
<dbReference type="STRING" id="1117379.BABA_13657"/>
<dbReference type="EMBL" id="AJLS01000097">
    <property type="protein sequence ID" value="EKN66938.1"/>
    <property type="molecule type" value="Genomic_DNA"/>
</dbReference>
<dbReference type="GO" id="GO:0003700">
    <property type="term" value="F:DNA-binding transcription factor activity"/>
    <property type="evidence" value="ECO:0007669"/>
    <property type="project" value="InterPro"/>
</dbReference>
<dbReference type="PATRIC" id="fig|1117379.3.peg.2820"/>
<dbReference type="Proteomes" id="UP000006316">
    <property type="component" value="Unassembled WGS sequence"/>
</dbReference>
<reference evidence="6 7" key="1">
    <citation type="journal article" date="2012" name="Front. Microbiol.">
        <title>Redundancy and modularity in membrane-associated dissimilatory nitrate reduction in Bacillus.</title>
        <authorList>
            <person name="Heylen K."/>
            <person name="Keltjens J."/>
        </authorList>
    </citation>
    <scope>NUCLEOTIDE SEQUENCE [LARGE SCALE GENOMIC DNA]</scope>
    <source>
        <strain evidence="7">LMG 21833T</strain>
    </source>
</reference>
<dbReference type="OrthoDB" id="9785745at2"/>
<evidence type="ECO:0000256" key="4">
    <source>
        <dbReference type="ARBA" id="ARBA00023163"/>
    </source>
</evidence>
<dbReference type="Pfam" id="PF00126">
    <property type="entry name" value="HTH_1"/>
    <property type="match status" value="1"/>
</dbReference>
<evidence type="ECO:0000256" key="3">
    <source>
        <dbReference type="ARBA" id="ARBA00023125"/>
    </source>
</evidence>
<dbReference type="Gene3D" id="3.40.190.290">
    <property type="match status" value="1"/>
</dbReference>
<comment type="similarity">
    <text evidence="1">Belongs to the LysR transcriptional regulatory family.</text>
</comment>
<evidence type="ECO:0000259" key="5">
    <source>
        <dbReference type="PROSITE" id="PS50931"/>
    </source>
</evidence>
<dbReference type="GO" id="GO:0000976">
    <property type="term" value="F:transcription cis-regulatory region binding"/>
    <property type="evidence" value="ECO:0007669"/>
    <property type="project" value="TreeGrafter"/>
</dbReference>
<dbReference type="InterPro" id="IPR036388">
    <property type="entry name" value="WH-like_DNA-bd_sf"/>
</dbReference>
<dbReference type="SUPFAM" id="SSF53850">
    <property type="entry name" value="Periplasmic binding protein-like II"/>
    <property type="match status" value="1"/>
</dbReference>
<keyword evidence="2" id="KW-0805">Transcription regulation</keyword>
<protein>
    <submittedName>
        <fullName evidence="6">LysR family transcriptional regulator</fullName>
    </submittedName>
</protein>
<evidence type="ECO:0000256" key="2">
    <source>
        <dbReference type="ARBA" id="ARBA00023015"/>
    </source>
</evidence>
<comment type="caution">
    <text evidence="6">The sequence shown here is derived from an EMBL/GenBank/DDBJ whole genome shotgun (WGS) entry which is preliminary data.</text>
</comment>
<name>K6DFS8_9BACI</name>
<keyword evidence="4" id="KW-0804">Transcription</keyword>
<keyword evidence="7" id="KW-1185">Reference proteome</keyword>
<sequence length="298" mass="33924">MDLRHYEVFNKLCELKSFSKTAEALFISQSTVSSYINLIEKEMGIRLFKGNKKSTGELTEVGHIFLQYSSQIVALANESKKTIKNYNKGLSGSISIGISPTLCYYNIPKLLEKFNRKFPLVEIVLFAEISPKIIHMLNSKEIQIGIIRNSTDIVSDPKFNAKCIGIDNFVFVFSPNNKINRMNSIAIEDLIKEPLIAYGKNTNFWPQIQGLYNRFGVSPKIIMELNDIYAVKQMAKLGTGVAILPEISVQDELKQGLLVKADINDYVPIKRYSLLIYRKDQILTKQMQNFIRFMSASQ</sequence>
<feature type="domain" description="HTH lysR-type" evidence="5">
    <location>
        <begin position="1"/>
        <end position="59"/>
    </location>
</feature>
<dbReference type="eggNOG" id="COG0583">
    <property type="taxonomic scope" value="Bacteria"/>
</dbReference>
<evidence type="ECO:0000256" key="1">
    <source>
        <dbReference type="ARBA" id="ARBA00009437"/>
    </source>
</evidence>
<gene>
    <name evidence="6" type="ORF">BABA_13657</name>
</gene>
<dbReference type="RefSeq" id="WP_007085730.1">
    <property type="nucleotide sequence ID" value="NZ_AJLS01000097.1"/>
</dbReference>
<dbReference type="InterPro" id="IPR005119">
    <property type="entry name" value="LysR_subst-bd"/>
</dbReference>